<feature type="compositionally biased region" description="Basic and acidic residues" evidence="1">
    <location>
        <begin position="292"/>
        <end position="301"/>
    </location>
</feature>
<feature type="compositionally biased region" description="Basic and acidic residues" evidence="1">
    <location>
        <begin position="331"/>
        <end position="349"/>
    </location>
</feature>
<evidence type="ECO:0000313" key="3">
    <source>
        <dbReference type="Proteomes" id="UP000738402"/>
    </source>
</evidence>
<reference evidence="2" key="1">
    <citation type="journal article" date="2021" name="G3 (Bethesda)">
        <title>Genomic diversity, chromosomal rearrangements, and interspecies hybridization in the ogataea polymorpha species complex.</title>
        <authorList>
            <person name="Hanson S.J."/>
            <person name="Cinneide E.O."/>
            <person name="Salzberg L.I."/>
            <person name="Wolfe K.H."/>
            <person name="McGowan J."/>
            <person name="Fitzpatrick D.A."/>
            <person name="Matlin K."/>
        </authorList>
    </citation>
    <scope>NUCLEOTIDE SEQUENCE</scope>
    <source>
        <strain evidence="2">83-405-1</strain>
    </source>
</reference>
<feature type="region of interest" description="Disordered" evidence="1">
    <location>
        <begin position="256"/>
        <end position="301"/>
    </location>
</feature>
<accession>A0AAN6I0Q9</accession>
<sequence length="463" mass="50610">MGLFLGDLGLEDLEVGVATARVDVDVRGSDEKDVLLSFPDGVESVEDNHHGHREVRLEKGRRARGLAGRVQRRPELGNKHQDVENHACHGSPDADRAREGELVGAPAADGESSSESDMAQTDGPPREDGRQPGKSHQPVEDVGLLGRRSQEAEQADEERADGADERSAVSVDVAKNLWRKALLGERGKRSAAGVDPGVSDREYGHEHNNVHDAWEHLDAVVLDGDDKRRCRGVGRRTEQPGVVVRDQKADHCERAHVEERDSPEHLFGSSGQGFSRVGGLGSGEARQLGAAETERPGDKHRAQALEAVVERSWVVPVPSADHLVFRASAGNKHDRQNNKAHHGDDLDQGEHKLGLAVALDSEEVDHHNHHVEDGHPRSRVDTRVPEFDCQRGSHELDRHDDDPLHGVVPGHCEAPGGRNKPGIVLQKRARHRKRDSQLAHGVDGAENKHADNEVCDEKRGRAA</sequence>
<name>A0AAN6I0Q9_9ASCO</name>
<feature type="compositionally biased region" description="Basic and acidic residues" evidence="1">
    <location>
        <begin position="443"/>
        <end position="463"/>
    </location>
</feature>
<organism evidence="2 3">
    <name type="scientific">Ogataea haglerorum</name>
    <dbReference type="NCBI Taxonomy" id="1937702"/>
    <lineage>
        <taxon>Eukaryota</taxon>
        <taxon>Fungi</taxon>
        <taxon>Dikarya</taxon>
        <taxon>Ascomycota</taxon>
        <taxon>Saccharomycotina</taxon>
        <taxon>Pichiomycetes</taxon>
        <taxon>Pichiales</taxon>
        <taxon>Pichiaceae</taxon>
        <taxon>Ogataea</taxon>
    </lineage>
</organism>
<comment type="caution">
    <text evidence="2">The sequence shown here is derived from an EMBL/GenBank/DDBJ whole genome shotgun (WGS) entry which is preliminary data.</text>
</comment>
<evidence type="ECO:0000256" key="1">
    <source>
        <dbReference type="SAM" id="MobiDB-lite"/>
    </source>
</evidence>
<protein>
    <submittedName>
        <fullName evidence="2">Uncharacterized protein</fullName>
    </submittedName>
</protein>
<feature type="region of interest" description="Disordered" evidence="1">
    <location>
        <begin position="42"/>
        <end position="171"/>
    </location>
</feature>
<proteinExistence type="predicted"/>
<feature type="region of interest" description="Disordered" evidence="1">
    <location>
        <begin position="329"/>
        <end position="349"/>
    </location>
</feature>
<evidence type="ECO:0000313" key="2">
    <source>
        <dbReference type="EMBL" id="KAG7727276.1"/>
    </source>
</evidence>
<feature type="region of interest" description="Disordered" evidence="1">
    <location>
        <begin position="185"/>
        <end position="204"/>
    </location>
</feature>
<dbReference type="EMBL" id="JAHLUH010000007">
    <property type="protein sequence ID" value="KAG7727276.1"/>
    <property type="molecule type" value="Genomic_DNA"/>
</dbReference>
<feature type="compositionally biased region" description="Basic and acidic residues" evidence="1">
    <location>
        <begin position="72"/>
        <end position="101"/>
    </location>
</feature>
<dbReference type="Proteomes" id="UP000738402">
    <property type="component" value="Unassembled WGS sequence"/>
</dbReference>
<gene>
    <name evidence="2" type="ORF">KL933_002985</name>
</gene>
<feature type="compositionally biased region" description="Basic and acidic residues" evidence="1">
    <location>
        <begin position="46"/>
        <end position="60"/>
    </location>
</feature>
<feature type="region of interest" description="Disordered" evidence="1">
    <location>
        <begin position="410"/>
        <end position="463"/>
    </location>
</feature>
<dbReference type="AlphaFoldDB" id="A0AAN6I0Q9"/>